<accession>A0A510V6A0</accession>
<keyword evidence="1" id="KW-0472">Membrane</keyword>
<reference evidence="2 3" key="1">
    <citation type="submission" date="2019-07" db="EMBL/GenBank/DDBJ databases">
        <title>Whole genome shotgun sequence of Cellulomonas xylanilytica NBRC 101102.</title>
        <authorList>
            <person name="Hosoyama A."/>
            <person name="Uohara A."/>
            <person name="Ohji S."/>
            <person name="Ichikawa N."/>
        </authorList>
    </citation>
    <scope>NUCLEOTIDE SEQUENCE [LARGE SCALE GENOMIC DNA]</scope>
    <source>
        <strain evidence="2 3">NBRC 101102</strain>
    </source>
</reference>
<dbReference type="OrthoDB" id="9855301at2"/>
<dbReference type="EMBL" id="BJUB01000009">
    <property type="protein sequence ID" value="GEK22398.1"/>
    <property type="molecule type" value="Genomic_DNA"/>
</dbReference>
<organism evidence="2 3">
    <name type="scientific">Cellulomonas xylanilytica</name>
    <dbReference type="NCBI Taxonomy" id="233583"/>
    <lineage>
        <taxon>Bacteria</taxon>
        <taxon>Bacillati</taxon>
        <taxon>Actinomycetota</taxon>
        <taxon>Actinomycetes</taxon>
        <taxon>Micrococcales</taxon>
        <taxon>Cellulomonadaceae</taxon>
        <taxon>Cellulomonas</taxon>
    </lineage>
</organism>
<keyword evidence="1" id="KW-1133">Transmembrane helix</keyword>
<dbReference type="RefSeq" id="WP_146928275.1">
    <property type="nucleotide sequence ID" value="NZ_BJUB01000009.1"/>
</dbReference>
<protein>
    <submittedName>
        <fullName evidence="2">Uncharacterized protein</fullName>
    </submittedName>
</protein>
<gene>
    <name evidence="2" type="ORF">CXY01_29180</name>
</gene>
<proteinExistence type="predicted"/>
<evidence type="ECO:0000313" key="2">
    <source>
        <dbReference type="EMBL" id="GEK22398.1"/>
    </source>
</evidence>
<comment type="caution">
    <text evidence="2">The sequence shown here is derived from an EMBL/GenBank/DDBJ whole genome shotgun (WGS) entry which is preliminary data.</text>
</comment>
<feature type="transmembrane region" description="Helical" evidence="1">
    <location>
        <begin position="7"/>
        <end position="27"/>
    </location>
</feature>
<dbReference type="Proteomes" id="UP000321118">
    <property type="component" value="Unassembled WGS sequence"/>
</dbReference>
<dbReference type="AlphaFoldDB" id="A0A510V6A0"/>
<keyword evidence="3" id="KW-1185">Reference proteome</keyword>
<evidence type="ECO:0000313" key="3">
    <source>
        <dbReference type="Proteomes" id="UP000321118"/>
    </source>
</evidence>
<feature type="transmembrane region" description="Helical" evidence="1">
    <location>
        <begin position="33"/>
        <end position="53"/>
    </location>
</feature>
<evidence type="ECO:0000256" key="1">
    <source>
        <dbReference type="SAM" id="Phobius"/>
    </source>
</evidence>
<sequence length="120" mass="13008">MRRRRLIFRSVVLVLAVVCAVLLVTPFSLGGGVVAIGLGVLAVVELSGLVGVLRDRAPDHPPRGAWWWCELPVDHRFVRLASDDATWRCRRCGDVQHTPPGTISDAAAKGEGGFNIHFNG</sequence>
<name>A0A510V6A0_9CELL</name>
<keyword evidence="1" id="KW-0812">Transmembrane</keyword>